<name>A0A0J7XJI4_9SPHN</name>
<dbReference type="Proteomes" id="UP000052268">
    <property type="component" value="Unassembled WGS sequence"/>
</dbReference>
<organism evidence="1 2">
    <name type="scientific">Novosphingobium barchaimii LL02</name>
    <dbReference type="NCBI Taxonomy" id="1114963"/>
    <lineage>
        <taxon>Bacteria</taxon>
        <taxon>Pseudomonadati</taxon>
        <taxon>Pseudomonadota</taxon>
        <taxon>Alphaproteobacteria</taxon>
        <taxon>Sphingomonadales</taxon>
        <taxon>Sphingomonadaceae</taxon>
        <taxon>Novosphingobium</taxon>
    </lineage>
</organism>
<reference evidence="1 2" key="1">
    <citation type="journal article" date="2015" name="G3 (Bethesda)">
        <title>Insights into Ongoing Evolution of the Hexachlorocyclohexane Catabolic Pathway from Comparative Genomics of Ten Sphingomonadaceae Strains.</title>
        <authorList>
            <person name="Pearce S.L."/>
            <person name="Oakeshott J.G."/>
            <person name="Pandey G."/>
        </authorList>
    </citation>
    <scope>NUCLEOTIDE SEQUENCE [LARGE SCALE GENOMIC DNA]</scope>
    <source>
        <strain evidence="1 2">LL02</strain>
    </source>
</reference>
<dbReference type="PATRIC" id="fig|1114963.3.peg.3995"/>
<protein>
    <submittedName>
        <fullName evidence="1">Uncharacterized protein</fullName>
    </submittedName>
</protein>
<dbReference type="RefSeq" id="WP_269085151.1">
    <property type="nucleotide sequence ID" value="NZ_KQ130457.1"/>
</dbReference>
<comment type="caution">
    <text evidence="1">The sequence shown here is derived from an EMBL/GenBank/DDBJ whole genome shotgun (WGS) entry which is preliminary data.</text>
</comment>
<keyword evidence="2" id="KW-1185">Reference proteome</keyword>
<dbReference type="EMBL" id="JACU01000010">
    <property type="protein sequence ID" value="KMS51819.1"/>
    <property type="molecule type" value="Genomic_DNA"/>
</dbReference>
<proteinExistence type="predicted"/>
<accession>A0A0J7XJI4</accession>
<sequence length="41" mass="4613">MVEVMLAKQDIGYQIHYLFRPVGTRWQLTSIADESMLGGTG</sequence>
<dbReference type="AlphaFoldDB" id="A0A0J7XJI4"/>
<evidence type="ECO:0000313" key="1">
    <source>
        <dbReference type="EMBL" id="KMS51819.1"/>
    </source>
</evidence>
<evidence type="ECO:0000313" key="2">
    <source>
        <dbReference type="Proteomes" id="UP000052268"/>
    </source>
</evidence>
<gene>
    <name evidence="1" type="ORF">V474_01920</name>
</gene>